<evidence type="ECO:0000256" key="9">
    <source>
        <dbReference type="RuleBase" id="RU363032"/>
    </source>
</evidence>
<keyword evidence="8 9" id="KW-0472">Membrane</keyword>
<dbReference type="PROSITE" id="PS50928">
    <property type="entry name" value="ABC_TM1"/>
    <property type="match status" value="1"/>
</dbReference>
<keyword evidence="2 9" id="KW-0813">Transport</keyword>
<dbReference type="Proteomes" id="UP000199647">
    <property type="component" value="Unassembled WGS sequence"/>
</dbReference>
<proteinExistence type="inferred from homology"/>
<keyword evidence="5" id="KW-0571">Peptide transport</keyword>
<evidence type="ECO:0000256" key="3">
    <source>
        <dbReference type="ARBA" id="ARBA00022475"/>
    </source>
</evidence>
<feature type="transmembrane region" description="Helical" evidence="9">
    <location>
        <begin position="157"/>
        <end position="174"/>
    </location>
</feature>
<dbReference type="CDD" id="cd06261">
    <property type="entry name" value="TM_PBP2"/>
    <property type="match status" value="1"/>
</dbReference>
<feature type="transmembrane region" description="Helical" evidence="9">
    <location>
        <begin position="130"/>
        <end position="151"/>
    </location>
</feature>
<feature type="domain" description="ABC transmembrane type-1" evidence="10">
    <location>
        <begin position="91"/>
        <end position="280"/>
    </location>
</feature>
<gene>
    <name evidence="11" type="ORF">SAMN05216548_10759</name>
</gene>
<evidence type="ECO:0000256" key="2">
    <source>
        <dbReference type="ARBA" id="ARBA00022448"/>
    </source>
</evidence>
<dbReference type="GO" id="GO:0015833">
    <property type="term" value="P:peptide transport"/>
    <property type="evidence" value="ECO:0007669"/>
    <property type="project" value="UniProtKB-KW"/>
</dbReference>
<evidence type="ECO:0000256" key="5">
    <source>
        <dbReference type="ARBA" id="ARBA00022856"/>
    </source>
</evidence>
<dbReference type="PANTHER" id="PTHR43386">
    <property type="entry name" value="OLIGOPEPTIDE TRANSPORT SYSTEM PERMEASE PROTEIN APPC"/>
    <property type="match status" value="1"/>
</dbReference>
<dbReference type="GO" id="GO:0015031">
    <property type="term" value="P:protein transport"/>
    <property type="evidence" value="ECO:0007669"/>
    <property type="project" value="UniProtKB-KW"/>
</dbReference>
<dbReference type="AlphaFoldDB" id="A0A1H9ICI9"/>
<accession>A0A1H9ICI9</accession>
<keyword evidence="6" id="KW-0653">Protein transport</keyword>
<dbReference type="InterPro" id="IPR035906">
    <property type="entry name" value="MetI-like_sf"/>
</dbReference>
<evidence type="ECO:0000256" key="1">
    <source>
        <dbReference type="ARBA" id="ARBA00004651"/>
    </source>
</evidence>
<dbReference type="PANTHER" id="PTHR43386:SF1">
    <property type="entry name" value="D,D-DIPEPTIDE TRANSPORT SYSTEM PERMEASE PROTEIN DDPC-RELATED"/>
    <property type="match status" value="1"/>
</dbReference>
<dbReference type="InterPro" id="IPR050366">
    <property type="entry name" value="BP-dependent_transpt_permease"/>
</dbReference>
<feature type="transmembrane region" description="Helical" evidence="9">
    <location>
        <begin position="212"/>
        <end position="237"/>
    </location>
</feature>
<keyword evidence="3" id="KW-1003">Cell membrane</keyword>
<evidence type="ECO:0000259" key="10">
    <source>
        <dbReference type="PROSITE" id="PS50928"/>
    </source>
</evidence>
<evidence type="ECO:0000256" key="8">
    <source>
        <dbReference type="ARBA" id="ARBA00023136"/>
    </source>
</evidence>
<feature type="transmembrane region" description="Helical" evidence="9">
    <location>
        <begin position="257"/>
        <end position="280"/>
    </location>
</feature>
<name>A0A1H9ICI9_9HYPH</name>
<dbReference type="GO" id="GO:0055085">
    <property type="term" value="P:transmembrane transport"/>
    <property type="evidence" value="ECO:0007669"/>
    <property type="project" value="InterPro"/>
</dbReference>
<evidence type="ECO:0000256" key="7">
    <source>
        <dbReference type="ARBA" id="ARBA00022989"/>
    </source>
</evidence>
<feature type="transmembrane region" description="Helical" evidence="9">
    <location>
        <begin position="97"/>
        <end position="118"/>
    </location>
</feature>
<evidence type="ECO:0000256" key="6">
    <source>
        <dbReference type="ARBA" id="ARBA00022927"/>
    </source>
</evidence>
<evidence type="ECO:0000313" key="12">
    <source>
        <dbReference type="Proteomes" id="UP000199647"/>
    </source>
</evidence>
<dbReference type="EMBL" id="FOFG01000007">
    <property type="protein sequence ID" value="SEQ72264.1"/>
    <property type="molecule type" value="Genomic_DNA"/>
</dbReference>
<dbReference type="GO" id="GO:0005886">
    <property type="term" value="C:plasma membrane"/>
    <property type="evidence" value="ECO:0007669"/>
    <property type="project" value="UniProtKB-SubCell"/>
</dbReference>
<dbReference type="SUPFAM" id="SSF161098">
    <property type="entry name" value="MetI-like"/>
    <property type="match status" value="1"/>
</dbReference>
<sequence>MTAAEDILSRPAVRRRRFGLSNLRGRISWTFVAGFLILLASLVLAIAPGLIAPYKPAAFDYKAILKPPSLAHPFGSDNFGRDILSRTIWAYRIDLQIAFFGTLFPVVFGTFVGAMVGYYGGWLETIFGRVVDAVITFPFLVLVIAIVAVLGPGLFNLYIAVSIVGWIFYARLIAAEIKVQKRLDYAAAGRVMGYSTARIILRHLLPNAITAALIYWMTDMALCILLGSSLGYLGLGAQPPTAEWGVLIADGKNYMSTAWWISIFPGVAIVITGLGFSLLGDGLSDMLRPKR</sequence>
<keyword evidence="4 9" id="KW-0812">Transmembrane</keyword>
<keyword evidence="7 9" id="KW-1133">Transmembrane helix</keyword>
<dbReference type="STRING" id="1855383.SAMN05216548_10759"/>
<feature type="transmembrane region" description="Helical" evidence="9">
    <location>
        <begin position="27"/>
        <end position="51"/>
    </location>
</feature>
<organism evidence="11 12">
    <name type="scientific">Faunimonas pinastri</name>
    <dbReference type="NCBI Taxonomy" id="1855383"/>
    <lineage>
        <taxon>Bacteria</taxon>
        <taxon>Pseudomonadati</taxon>
        <taxon>Pseudomonadota</taxon>
        <taxon>Alphaproteobacteria</taxon>
        <taxon>Hyphomicrobiales</taxon>
        <taxon>Afifellaceae</taxon>
        <taxon>Faunimonas</taxon>
    </lineage>
</organism>
<dbReference type="RefSeq" id="WP_092496625.1">
    <property type="nucleotide sequence ID" value="NZ_FOFG01000007.1"/>
</dbReference>
<evidence type="ECO:0000313" key="11">
    <source>
        <dbReference type="EMBL" id="SEQ72264.1"/>
    </source>
</evidence>
<keyword evidence="12" id="KW-1185">Reference proteome</keyword>
<comment type="subcellular location">
    <subcellularLocation>
        <location evidence="1 9">Cell membrane</location>
        <topology evidence="1 9">Multi-pass membrane protein</topology>
    </subcellularLocation>
</comment>
<dbReference type="InterPro" id="IPR000515">
    <property type="entry name" value="MetI-like"/>
</dbReference>
<dbReference type="OrthoDB" id="9766870at2"/>
<dbReference type="Gene3D" id="1.10.3720.10">
    <property type="entry name" value="MetI-like"/>
    <property type="match status" value="1"/>
</dbReference>
<reference evidence="11 12" key="1">
    <citation type="submission" date="2016-10" db="EMBL/GenBank/DDBJ databases">
        <authorList>
            <person name="de Groot N.N."/>
        </authorList>
    </citation>
    <scope>NUCLEOTIDE SEQUENCE [LARGE SCALE GENOMIC DNA]</scope>
    <source>
        <strain evidence="11 12">A52C2</strain>
    </source>
</reference>
<protein>
    <submittedName>
        <fullName evidence="11">Peptide/nickel transport system permease protein</fullName>
    </submittedName>
</protein>
<comment type="similarity">
    <text evidence="9">Belongs to the binding-protein-dependent transport system permease family.</text>
</comment>
<dbReference type="Pfam" id="PF00528">
    <property type="entry name" value="BPD_transp_1"/>
    <property type="match status" value="1"/>
</dbReference>
<evidence type="ECO:0000256" key="4">
    <source>
        <dbReference type="ARBA" id="ARBA00022692"/>
    </source>
</evidence>